<organism evidence="1 2">
    <name type="scientific">Clostridium polyendosporum</name>
    <dbReference type="NCBI Taxonomy" id="69208"/>
    <lineage>
        <taxon>Bacteria</taxon>
        <taxon>Bacillati</taxon>
        <taxon>Bacillota</taxon>
        <taxon>Clostridia</taxon>
        <taxon>Eubacteriales</taxon>
        <taxon>Clostridiaceae</taxon>
        <taxon>Clostridium</taxon>
    </lineage>
</organism>
<dbReference type="Proteomes" id="UP000679179">
    <property type="component" value="Unassembled WGS sequence"/>
</dbReference>
<protein>
    <submittedName>
        <fullName evidence="1">Uncharacterized protein</fullName>
    </submittedName>
</protein>
<evidence type="ECO:0000313" key="2">
    <source>
        <dbReference type="Proteomes" id="UP000679179"/>
    </source>
</evidence>
<gene>
    <name evidence="1" type="ORF">CPJCM30710_06260</name>
</gene>
<dbReference type="RefSeq" id="WP_212902709.1">
    <property type="nucleotide sequence ID" value="NZ_BOPZ01000003.1"/>
</dbReference>
<dbReference type="AlphaFoldDB" id="A0A919VF16"/>
<accession>A0A919VF16</accession>
<keyword evidence="2" id="KW-1185">Reference proteome</keyword>
<reference evidence="1" key="1">
    <citation type="submission" date="2021-03" db="EMBL/GenBank/DDBJ databases">
        <title>Taxonomic study of Clostridium polyendosporum from meadow-gley soil under rice.</title>
        <authorList>
            <person name="Kobayashi H."/>
            <person name="Tanizawa Y."/>
            <person name="Yagura M."/>
        </authorList>
    </citation>
    <scope>NUCLEOTIDE SEQUENCE</scope>
    <source>
        <strain evidence="1">JCM 30710</strain>
    </source>
</reference>
<dbReference type="EMBL" id="BOPZ01000003">
    <property type="protein sequence ID" value="GIM27960.1"/>
    <property type="molecule type" value="Genomic_DNA"/>
</dbReference>
<sequence>MRWNTVLVSSLGFKYTKNNIDYSDIVNSKKDNCKIVMLNSDLFIKIIKLNEKYKNVEKLISLEINKFFKGDNLLFHYLIIKNKREKMAFIYTIKNNLIIDKLEQNTGNIKIIPVQFLFLKKILKDINKELNFIIFTLNEYTYVMGVWTKVIVSNHIINNKEVDSFKNIFEEVINGVRKLIERDFEDYKIFIVSDVLPIFIDGVPKDKEIVMLKREDYNVL</sequence>
<name>A0A919VF16_9CLOT</name>
<evidence type="ECO:0000313" key="1">
    <source>
        <dbReference type="EMBL" id="GIM27960.1"/>
    </source>
</evidence>
<proteinExistence type="predicted"/>
<comment type="caution">
    <text evidence="1">The sequence shown here is derived from an EMBL/GenBank/DDBJ whole genome shotgun (WGS) entry which is preliminary data.</text>
</comment>